<dbReference type="GO" id="GO:0005886">
    <property type="term" value="C:plasma membrane"/>
    <property type="evidence" value="ECO:0007669"/>
    <property type="project" value="UniProtKB-SubCell"/>
</dbReference>
<dbReference type="AlphaFoldDB" id="A0A8H6MZF6"/>
<evidence type="ECO:0000256" key="4">
    <source>
        <dbReference type="ARBA" id="ARBA00022475"/>
    </source>
</evidence>
<comment type="subcellular location">
    <subcellularLocation>
        <location evidence="1">Cell membrane</location>
        <topology evidence="1">Multi-pass membrane protein</topology>
    </subcellularLocation>
</comment>
<keyword evidence="3" id="KW-0813">Transport</keyword>
<gene>
    <name evidence="9" type="ORF">CSOJ01_03905</name>
</gene>
<dbReference type="InterPro" id="IPR004695">
    <property type="entry name" value="SLAC1/Mae1/Ssu1/TehA"/>
</dbReference>
<dbReference type="Pfam" id="PF03595">
    <property type="entry name" value="SLAC1"/>
    <property type="match status" value="1"/>
</dbReference>
<feature type="transmembrane region" description="Helical" evidence="8">
    <location>
        <begin position="59"/>
        <end position="81"/>
    </location>
</feature>
<keyword evidence="4" id="KW-1003">Cell membrane</keyword>
<sequence>MSPPGKPPDITESEPDRDRSTVRTAIRNFTSQWFLLPQGTAILAAILKQLDYRFDGLTIISYIIWITAILLLLSMLALYLLRSVMYPSHVLGALHRDDVELAGLSSISIAFTSIIQMASLTLVPAWAGPWTDIVHALWWTSAGLALVVSIVLSFIFIKVYPSGVPHISPATQHPLIAALTAAAGGGTICNSASLDPARQIPVIVVSYLFIGMALPLALALDVLFWARLLGNYRPPRARAFQDMILCGPWGQSSFALIFLSADAVAPVGHTSILAGLAAWGLSTFWWFFAIMGIGHAAFEGGRLRPIPYTLAGWALVFPWGVYTNAAIQLGKLLDSRAFKVWSTCLAAMLVVIWLANVFMTLRMLFLKRARKHTCKTAGGVNGRL</sequence>
<dbReference type="InterPro" id="IPR038665">
    <property type="entry name" value="Voltage-dep_anion_channel_sf"/>
</dbReference>
<feature type="transmembrane region" description="Helical" evidence="8">
    <location>
        <begin position="200"/>
        <end position="224"/>
    </location>
</feature>
<evidence type="ECO:0000256" key="1">
    <source>
        <dbReference type="ARBA" id="ARBA00004651"/>
    </source>
</evidence>
<feature type="transmembrane region" description="Helical" evidence="8">
    <location>
        <begin position="310"/>
        <end position="328"/>
    </location>
</feature>
<evidence type="ECO:0000256" key="2">
    <source>
        <dbReference type="ARBA" id="ARBA00008566"/>
    </source>
</evidence>
<keyword evidence="10" id="KW-1185">Reference proteome</keyword>
<dbReference type="PANTHER" id="PTHR31686:SF3">
    <property type="entry name" value="ACID TRANSPORT PROTEIN, PUTATIVE (AFU_ORTHOLOGUE AFUA_4G09410)-RELATED"/>
    <property type="match status" value="1"/>
</dbReference>
<proteinExistence type="inferred from homology"/>
<keyword evidence="7 8" id="KW-0472">Membrane</keyword>
<comment type="caution">
    <text evidence="9">The sequence shown here is derived from an EMBL/GenBank/DDBJ whole genome shotgun (WGS) entry which is preliminary data.</text>
</comment>
<evidence type="ECO:0000256" key="8">
    <source>
        <dbReference type="SAM" id="Phobius"/>
    </source>
</evidence>
<protein>
    <submittedName>
        <fullName evidence="9">Malic acid transport</fullName>
    </submittedName>
</protein>
<keyword evidence="5 8" id="KW-0812">Transmembrane</keyword>
<feature type="transmembrane region" description="Helical" evidence="8">
    <location>
        <begin position="136"/>
        <end position="157"/>
    </location>
</feature>
<dbReference type="InterPro" id="IPR051629">
    <property type="entry name" value="Sulfite_efflux_TDT"/>
</dbReference>
<dbReference type="CDD" id="cd09299">
    <property type="entry name" value="TDT"/>
    <property type="match status" value="1"/>
</dbReference>
<keyword evidence="6 8" id="KW-1133">Transmembrane helix</keyword>
<feature type="transmembrane region" description="Helical" evidence="8">
    <location>
        <begin position="276"/>
        <end position="298"/>
    </location>
</feature>
<dbReference type="PANTHER" id="PTHR31686">
    <property type="match status" value="1"/>
</dbReference>
<name>A0A8H6MZF6_9PEZI</name>
<comment type="similarity">
    <text evidence="2">Belongs to the tellurite-resistance/dicarboxylate transporter (TDT) family.</text>
</comment>
<evidence type="ECO:0000313" key="9">
    <source>
        <dbReference type="EMBL" id="KAF6814682.1"/>
    </source>
</evidence>
<organism evidence="9 10">
    <name type="scientific">Colletotrichum sojae</name>
    <dbReference type="NCBI Taxonomy" id="2175907"/>
    <lineage>
        <taxon>Eukaryota</taxon>
        <taxon>Fungi</taxon>
        <taxon>Dikarya</taxon>
        <taxon>Ascomycota</taxon>
        <taxon>Pezizomycotina</taxon>
        <taxon>Sordariomycetes</taxon>
        <taxon>Hypocreomycetidae</taxon>
        <taxon>Glomerellales</taxon>
        <taxon>Glomerellaceae</taxon>
        <taxon>Colletotrichum</taxon>
        <taxon>Colletotrichum orchidearum species complex</taxon>
    </lineage>
</organism>
<dbReference type="EMBL" id="WIGN01000041">
    <property type="protein sequence ID" value="KAF6814682.1"/>
    <property type="molecule type" value="Genomic_DNA"/>
</dbReference>
<evidence type="ECO:0000256" key="3">
    <source>
        <dbReference type="ARBA" id="ARBA00022448"/>
    </source>
</evidence>
<feature type="transmembrane region" description="Helical" evidence="8">
    <location>
        <begin position="101"/>
        <end position="124"/>
    </location>
</feature>
<evidence type="ECO:0000256" key="5">
    <source>
        <dbReference type="ARBA" id="ARBA00022692"/>
    </source>
</evidence>
<evidence type="ECO:0000256" key="6">
    <source>
        <dbReference type="ARBA" id="ARBA00022989"/>
    </source>
</evidence>
<accession>A0A8H6MZF6</accession>
<feature type="transmembrane region" description="Helical" evidence="8">
    <location>
        <begin position="340"/>
        <end position="361"/>
    </location>
</feature>
<evidence type="ECO:0000313" key="10">
    <source>
        <dbReference type="Proteomes" id="UP000652219"/>
    </source>
</evidence>
<reference evidence="9 10" key="1">
    <citation type="journal article" date="2020" name="Phytopathology">
        <title>Genome Sequence Resources of Colletotrichum truncatum, C. plurivorum, C. musicola, and C. sojae: Four Species Pathogenic to Soybean (Glycine max).</title>
        <authorList>
            <person name="Rogerio F."/>
            <person name="Boufleur T.R."/>
            <person name="Ciampi-Guillardi M."/>
            <person name="Sukno S.A."/>
            <person name="Thon M.R."/>
            <person name="Massola Junior N.S."/>
            <person name="Baroncelli R."/>
        </authorList>
    </citation>
    <scope>NUCLEOTIDE SEQUENCE [LARGE SCALE GENOMIC DNA]</scope>
    <source>
        <strain evidence="9 10">LFN0009</strain>
    </source>
</reference>
<evidence type="ECO:0000256" key="7">
    <source>
        <dbReference type="ARBA" id="ARBA00023136"/>
    </source>
</evidence>
<dbReference type="Gene3D" id="1.50.10.150">
    <property type="entry name" value="Voltage-dependent anion channel"/>
    <property type="match status" value="1"/>
</dbReference>
<dbReference type="Proteomes" id="UP000652219">
    <property type="component" value="Unassembled WGS sequence"/>
</dbReference>
<feature type="transmembrane region" description="Helical" evidence="8">
    <location>
        <begin position="29"/>
        <end position="47"/>
    </location>
</feature>
<dbReference type="GO" id="GO:0000319">
    <property type="term" value="F:sulfite transmembrane transporter activity"/>
    <property type="evidence" value="ECO:0007669"/>
    <property type="project" value="TreeGrafter"/>
</dbReference>